<comment type="similarity">
    <text evidence="2 11">Belongs to the sodium:solute symporter (SSF) (TC 2.A.21) family.</text>
</comment>
<evidence type="ECO:0000256" key="1">
    <source>
        <dbReference type="ARBA" id="ARBA00004651"/>
    </source>
</evidence>
<evidence type="ECO:0000256" key="11">
    <source>
        <dbReference type="RuleBase" id="RU362091"/>
    </source>
</evidence>
<keyword evidence="10" id="KW-0739">Sodium transport</keyword>
<evidence type="ECO:0000313" key="14">
    <source>
        <dbReference type="Proteomes" id="UP001458880"/>
    </source>
</evidence>
<dbReference type="InterPro" id="IPR051163">
    <property type="entry name" value="Sodium:Solute_Symporter_SSF"/>
</dbReference>
<dbReference type="AlphaFoldDB" id="A0AAW1JWC7"/>
<keyword evidence="9 12" id="KW-0472">Membrane</keyword>
<keyword evidence="7" id="KW-0915">Sodium</keyword>
<protein>
    <submittedName>
        <fullName evidence="13">Sodium:solute symporter family</fullName>
    </submittedName>
</protein>
<sequence length="571" mass="62888">MSVATFSWFDYLLFILMLTSSALVGVYYGFFQKQNTAQDYLLGGKRMSTWPITLSIISSTLSGFTLLSVPADIYTYGITYGLIVFASIPMVLASYFFFLPVFYKLQITSVYEYLGIRFNNKVRIFGSILYAIYMILFLPIVIYIPALALGQVTNLNVHLITPIVCSICVFYTTIGGMKAVVWTDAIQFGVMLGSMLVVIGIGLWKEGGLQAVLENSSQGGRLDISFDFDFFKRNTFWAMVVGQAFHQMSYFSVSQGPVQKFMSLPSFRTIKITLFLAVIGISVIVCLSVLSGLLMYSYYKTCDPLTANIIKTNDQILPRYVMEQVSFIPGLCGLFISGIFSAGLSTLSAILNCLAATLYEDFISPFVRKDTSQERISQYLKLIVVILGITSTALVYVVEKLGGLVALTLSLAGVTTGPILGLFCLGMLLPQVTAKGALAGGIVSLASMVWITMTSQWYKTRGILIDPILPVSTDGCNYTALNIVNDTLRSIIKTPVIDEPLAIYQVSFYWYAAMGFTICVIVGLLISCFTEEDKPLNADCISPVMQFLVIDNPPPRYEEVAASKKLNITAL</sequence>
<feature type="transmembrane region" description="Helical" evidence="12">
    <location>
        <begin position="52"/>
        <end position="71"/>
    </location>
</feature>
<feature type="transmembrane region" description="Helical" evidence="12">
    <location>
        <begin position="155"/>
        <end position="174"/>
    </location>
</feature>
<keyword evidence="14" id="KW-1185">Reference proteome</keyword>
<dbReference type="GO" id="GO:0015293">
    <property type="term" value="F:symporter activity"/>
    <property type="evidence" value="ECO:0007669"/>
    <property type="project" value="TreeGrafter"/>
</dbReference>
<dbReference type="GO" id="GO:0005886">
    <property type="term" value="C:plasma membrane"/>
    <property type="evidence" value="ECO:0007669"/>
    <property type="project" value="UniProtKB-SubCell"/>
</dbReference>
<feature type="transmembrane region" description="Helical" evidence="12">
    <location>
        <begin position="124"/>
        <end position="149"/>
    </location>
</feature>
<evidence type="ECO:0000256" key="7">
    <source>
        <dbReference type="ARBA" id="ARBA00023053"/>
    </source>
</evidence>
<name>A0AAW1JWC7_POPJA</name>
<dbReference type="PANTHER" id="PTHR42985">
    <property type="entry name" value="SODIUM-COUPLED MONOCARBOXYLATE TRANSPORTER"/>
    <property type="match status" value="1"/>
</dbReference>
<accession>A0AAW1JWC7</accession>
<feature type="transmembrane region" description="Helical" evidence="12">
    <location>
        <begin position="77"/>
        <end position="103"/>
    </location>
</feature>
<keyword evidence="3" id="KW-0813">Transport</keyword>
<evidence type="ECO:0000256" key="8">
    <source>
        <dbReference type="ARBA" id="ARBA00023065"/>
    </source>
</evidence>
<dbReference type="InterPro" id="IPR001734">
    <property type="entry name" value="Na/solute_symporter"/>
</dbReference>
<dbReference type="PANTHER" id="PTHR42985:SF21">
    <property type="entry name" value="SODIUM-DEPENDENT MULTIVITAMIN TRANSPORTER-LIKE PROTEIN"/>
    <property type="match status" value="1"/>
</dbReference>
<feature type="transmembrane region" description="Helical" evidence="12">
    <location>
        <begin position="508"/>
        <end position="529"/>
    </location>
</feature>
<feature type="transmembrane region" description="Helical" evidence="12">
    <location>
        <begin position="379"/>
        <end position="398"/>
    </location>
</feature>
<evidence type="ECO:0000256" key="5">
    <source>
        <dbReference type="ARBA" id="ARBA00022692"/>
    </source>
</evidence>
<evidence type="ECO:0000256" key="10">
    <source>
        <dbReference type="ARBA" id="ARBA00023201"/>
    </source>
</evidence>
<feature type="transmembrane region" description="Helical" evidence="12">
    <location>
        <begin position="436"/>
        <end position="458"/>
    </location>
</feature>
<dbReference type="Gene3D" id="1.20.1730.10">
    <property type="entry name" value="Sodium/glucose cotransporter"/>
    <property type="match status" value="1"/>
</dbReference>
<feature type="transmembrane region" description="Helical" evidence="12">
    <location>
        <begin position="235"/>
        <end position="253"/>
    </location>
</feature>
<reference evidence="13 14" key="1">
    <citation type="journal article" date="2024" name="BMC Genomics">
        <title>De novo assembly and annotation of Popillia japonica's genome with initial clues to its potential as an invasive pest.</title>
        <authorList>
            <person name="Cucini C."/>
            <person name="Boschi S."/>
            <person name="Funari R."/>
            <person name="Cardaioli E."/>
            <person name="Iannotti N."/>
            <person name="Marturano G."/>
            <person name="Paoli F."/>
            <person name="Bruttini M."/>
            <person name="Carapelli A."/>
            <person name="Frati F."/>
            <person name="Nardi F."/>
        </authorList>
    </citation>
    <scope>NUCLEOTIDE SEQUENCE [LARGE SCALE GENOMIC DNA]</scope>
    <source>
        <strain evidence="13">DMR45628</strain>
    </source>
</reference>
<gene>
    <name evidence="13" type="ORF">QE152_g26902</name>
</gene>
<comment type="subcellular location">
    <subcellularLocation>
        <location evidence="1">Cell membrane</location>
        <topology evidence="1">Multi-pass membrane protein</topology>
    </subcellularLocation>
</comment>
<dbReference type="InterPro" id="IPR038377">
    <property type="entry name" value="Na/Glc_symporter_sf"/>
</dbReference>
<dbReference type="EMBL" id="JASPKY010000319">
    <property type="protein sequence ID" value="KAK9708915.1"/>
    <property type="molecule type" value="Genomic_DNA"/>
</dbReference>
<evidence type="ECO:0000256" key="6">
    <source>
        <dbReference type="ARBA" id="ARBA00022989"/>
    </source>
</evidence>
<keyword evidence="5 12" id="KW-0812">Transmembrane</keyword>
<organism evidence="13 14">
    <name type="scientific">Popillia japonica</name>
    <name type="common">Japanese beetle</name>
    <dbReference type="NCBI Taxonomy" id="7064"/>
    <lineage>
        <taxon>Eukaryota</taxon>
        <taxon>Metazoa</taxon>
        <taxon>Ecdysozoa</taxon>
        <taxon>Arthropoda</taxon>
        <taxon>Hexapoda</taxon>
        <taxon>Insecta</taxon>
        <taxon>Pterygota</taxon>
        <taxon>Neoptera</taxon>
        <taxon>Endopterygota</taxon>
        <taxon>Coleoptera</taxon>
        <taxon>Polyphaga</taxon>
        <taxon>Scarabaeiformia</taxon>
        <taxon>Scarabaeidae</taxon>
        <taxon>Rutelinae</taxon>
        <taxon>Popillia</taxon>
    </lineage>
</organism>
<feature type="transmembrane region" description="Helical" evidence="12">
    <location>
        <begin position="404"/>
        <end position="429"/>
    </location>
</feature>
<evidence type="ECO:0000256" key="2">
    <source>
        <dbReference type="ARBA" id="ARBA00006434"/>
    </source>
</evidence>
<dbReference type="PROSITE" id="PS50283">
    <property type="entry name" value="NA_SOLUT_SYMP_3"/>
    <property type="match status" value="1"/>
</dbReference>
<evidence type="ECO:0000256" key="12">
    <source>
        <dbReference type="SAM" id="Phobius"/>
    </source>
</evidence>
<dbReference type="NCBIfam" id="TIGR00813">
    <property type="entry name" value="sss"/>
    <property type="match status" value="1"/>
</dbReference>
<feature type="transmembrane region" description="Helical" evidence="12">
    <location>
        <begin position="186"/>
        <end position="204"/>
    </location>
</feature>
<feature type="transmembrane region" description="Helical" evidence="12">
    <location>
        <begin position="327"/>
        <end position="359"/>
    </location>
</feature>
<evidence type="ECO:0000256" key="3">
    <source>
        <dbReference type="ARBA" id="ARBA00022448"/>
    </source>
</evidence>
<comment type="caution">
    <text evidence="13">The sequence shown here is derived from an EMBL/GenBank/DDBJ whole genome shotgun (WGS) entry which is preliminary data.</text>
</comment>
<dbReference type="Proteomes" id="UP001458880">
    <property type="component" value="Unassembled WGS sequence"/>
</dbReference>
<dbReference type="CDD" id="cd11492">
    <property type="entry name" value="SLC5sbd_NIS-SMVT"/>
    <property type="match status" value="1"/>
</dbReference>
<feature type="transmembrane region" description="Helical" evidence="12">
    <location>
        <begin position="274"/>
        <end position="299"/>
    </location>
</feature>
<evidence type="ECO:0000313" key="13">
    <source>
        <dbReference type="EMBL" id="KAK9708915.1"/>
    </source>
</evidence>
<proteinExistence type="inferred from homology"/>
<keyword evidence="4" id="KW-1003">Cell membrane</keyword>
<evidence type="ECO:0000256" key="9">
    <source>
        <dbReference type="ARBA" id="ARBA00023136"/>
    </source>
</evidence>
<dbReference type="GO" id="GO:0006814">
    <property type="term" value="P:sodium ion transport"/>
    <property type="evidence" value="ECO:0007669"/>
    <property type="project" value="UniProtKB-KW"/>
</dbReference>
<feature type="transmembrane region" description="Helical" evidence="12">
    <location>
        <begin position="12"/>
        <end position="31"/>
    </location>
</feature>
<keyword evidence="8" id="KW-0406">Ion transport</keyword>
<evidence type="ECO:0000256" key="4">
    <source>
        <dbReference type="ARBA" id="ARBA00022475"/>
    </source>
</evidence>
<dbReference type="Pfam" id="PF00474">
    <property type="entry name" value="SSF"/>
    <property type="match status" value="1"/>
</dbReference>
<keyword evidence="6 12" id="KW-1133">Transmembrane helix</keyword>